<evidence type="ECO:0000259" key="5">
    <source>
        <dbReference type="Pfam" id="PF00370"/>
    </source>
</evidence>
<keyword evidence="3 4" id="KW-0418">Kinase</keyword>
<protein>
    <submittedName>
        <fullName evidence="7">Carbohydrate kinase</fullName>
    </submittedName>
</protein>
<comment type="similarity">
    <text evidence="1 4">Belongs to the FGGY kinase family.</text>
</comment>
<gene>
    <name evidence="7" type="ORF">FLAT13_04810</name>
</gene>
<dbReference type="InterPro" id="IPR000577">
    <property type="entry name" value="Carb_kinase_FGGY"/>
</dbReference>
<dbReference type="SUPFAM" id="SSF53067">
    <property type="entry name" value="Actin-like ATPase domain"/>
    <property type="match status" value="2"/>
</dbReference>
<dbReference type="CDD" id="cd07770">
    <property type="entry name" value="ASKHA_NBD_FGGY_GntK"/>
    <property type="match status" value="1"/>
</dbReference>
<reference evidence="7 8" key="1">
    <citation type="submission" date="2020-06" db="EMBL/GenBank/DDBJ databases">
        <authorList>
            <person name="Criscuolo A."/>
        </authorList>
    </citation>
    <scope>NUCLEOTIDE SEQUENCE [LARGE SCALE GENOMIC DNA]</scope>
    <source>
        <strain evidence="8">CIP 111411</strain>
    </source>
</reference>
<evidence type="ECO:0000256" key="1">
    <source>
        <dbReference type="ARBA" id="ARBA00009156"/>
    </source>
</evidence>
<feature type="domain" description="Carbohydrate kinase FGGY N-terminal" evidence="5">
    <location>
        <begin position="8"/>
        <end position="221"/>
    </location>
</feature>
<dbReference type="GO" id="GO:0016773">
    <property type="term" value="F:phosphotransferase activity, alcohol group as acceptor"/>
    <property type="evidence" value="ECO:0007669"/>
    <property type="project" value="InterPro"/>
</dbReference>
<dbReference type="PROSITE" id="PS00445">
    <property type="entry name" value="FGGY_KINASES_2"/>
    <property type="match status" value="1"/>
</dbReference>
<evidence type="ECO:0000313" key="8">
    <source>
        <dbReference type="Proteomes" id="UP000530060"/>
    </source>
</evidence>
<dbReference type="GO" id="GO:0016301">
    <property type="term" value="F:kinase activity"/>
    <property type="evidence" value="ECO:0007669"/>
    <property type="project" value="UniProtKB-KW"/>
</dbReference>
<dbReference type="Gene3D" id="3.30.420.40">
    <property type="match status" value="2"/>
</dbReference>
<dbReference type="InterPro" id="IPR043129">
    <property type="entry name" value="ATPase_NBD"/>
</dbReference>
<keyword evidence="2 4" id="KW-0808">Transferase</keyword>
<dbReference type="InterPro" id="IPR018484">
    <property type="entry name" value="FGGY_N"/>
</dbReference>
<dbReference type="InterPro" id="IPR050406">
    <property type="entry name" value="FGGY_Carb_Kinase"/>
</dbReference>
<dbReference type="InterPro" id="IPR018485">
    <property type="entry name" value="FGGY_C"/>
</dbReference>
<keyword evidence="8" id="KW-1185">Reference proteome</keyword>
<dbReference type="PANTHER" id="PTHR43095">
    <property type="entry name" value="SUGAR KINASE"/>
    <property type="match status" value="1"/>
</dbReference>
<evidence type="ECO:0000313" key="7">
    <source>
        <dbReference type="EMBL" id="CAD0009262.1"/>
    </source>
</evidence>
<sequence length="478" mass="53444">MDQIMKALYIGIDIGTTATKAICFDRNGNVIRQVSQPYAMYHLKPNWSVQNPQEILETVLNCISEITNGIQPEFISFSSAMQSIIAIDETGKPLTEAILWADNRASGIAEELKSSEKGKHFYDRTGIPIHPFSPMTKIAWFKEYDSEVFSKTYKFISIKEYVWHYLTHEYCTDTSMASGTGLLNIHTLQWDDEVLEYLNIKPQQLSKVCEVTHQCKGISDDFLYVIGGGDGALANLGTGAMNKNCMALTIGTSGAVRLPIEKPYLDEHMRTQCYHLMDNQYLTLGAVNNGAIILQWLRETLLKTDQSFEILFSAAEKIPAGSEGLLFVPYLLGERAPIWDASAQGSLLGMQITHTQAHLVRATLEGILFGLFQITEILLPDPEKRKQTKVMASGGFGKSELWLQMVADIFQMQVETSQTIEGSAWGAVLIGMKSLGIDISTENKNKTGTTFFPNAVHKKVYEDAFIKFKKVYPVLKDF</sequence>
<evidence type="ECO:0000256" key="4">
    <source>
        <dbReference type="RuleBase" id="RU003733"/>
    </source>
</evidence>
<accession>A0A6V6ZEE6</accession>
<dbReference type="PANTHER" id="PTHR43095:SF2">
    <property type="entry name" value="GLUCONOKINASE"/>
    <property type="match status" value="1"/>
</dbReference>
<dbReference type="Pfam" id="PF02782">
    <property type="entry name" value="FGGY_C"/>
    <property type="match status" value="1"/>
</dbReference>
<organism evidence="7 8">
    <name type="scientific">Flavobacterium salmonis</name>
    <dbReference type="NCBI Taxonomy" id="2654844"/>
    <lineage>
        <taxon>Bacteria</taxon>
        <taxon>Pseudomonadati</taxon>
        <taxon>Bacteroidota</taxon>
        <taxon>Flavobacteriia</taxon>
        <taxon>Flavobacteriales</taxon>
        <taxon>Flavobacteriaceae</taxon>
        <taxon>Flavobacterium</taxon>
    </lineage>
</organism>
<dbReference type="InterPro" id="IPR018483">
    <property type="entry name" value="Carb_kinase_FGGY_CS"/>
</dbReference>
<dbReference type="Pfam" id="PF00370">
    <property type="entry name" value="FGGY_N"/>
    <property type="match status" value="1"/>
</dbReference>
<comment type="caution">
    <text evidence="7">The sequence shown here is derived from an EMBL/GenBank/DDBJ whole genome shotgun (WGS) entry which is preliminary data.</text>
</comment>
<name>A0A6V6ZEE6_9FLAO</name>
<proteinExistence type="inferred from homology"/>
<evidence type="ECO:0000259" key="6">
    <source>
        <dbReference type="Pfam" id="PF02782"/>
    </source>
</evidence>
<dbReference type="EMBL" id="CAIJDP010000090">
    <property type="protein sequence ID" value="CAD0009262.1"/>
    <property type="molecule type" value="Genomic_DNA"/>
</dbReference>
<dbReference type="GO" id="GO:0005975">
    <property type="term" value="P:carbohydrate metabolic process"/>
    <property type="evidence" value="ECO:0007669"/>
    <property type="project" value="InterPro"/>
</dbReference>
<evidence type="ECO:0000256" key="3">
    <source>
        <dbReference type="ARBA" id="ARBA00022777"/>
    </source>
</evidence>
<dbReference type="AlphaFoldDB" id="A0A6V6ZEE6"/>
<evidence type="ECO:0000256" key="2">
    <source>
        <dbReference type="ARBA" id="ARBA00022679"/>
    </source>
</evidence>
<dbReference type="PIRSF" id="PIRSF000538">
    <property type="entry name" value="GlpK"/>
    <property type="match status" value="1"/>
</dbReference>
<feature type="domain" description="Carbohydrate kinase FGGY C-terminal" evidence="6">
    <location>
        <begin position="247"/>
        <end position="433"/>
    </location>
</feature>
<dbReference type="Proteomes" id="UP000530060">
    <property type="component" value="Unassembled WGS sequence"/>
</dbReference>